<reference evidence="3" key="2">
    <citation type="submission" date="2020-09" db="EMBL/GenBank/DDBJ databases">
        <authorList>
            <person name="Sun Q."/>
            <person name="Zhou Y."/>
        </authorList>
    </citation>
    <scope>NUCLEOTIDE SEQUENCE</scope>
    <source>
        <strain evidence="3">CGMCC 1.15179</strain>
    </source>
</reference>
<dbReference type="PANTHER" id="PTHR11786">
    <property type="entry name" value="N-HYDROXYARYLAMINE O-ACETYLTRANSFERASE"/>
    <property type="match status" value="1"/>
</dbReference>
<dbReference type="Gene3D" id="3.30.2140.20">
    <property type="match status" value="1"/>
</dbReference>
<dbReference type="SUPFAM" id="SSF54001">
    <property type="entry name" value="Cysteine proteinases"/>
    <property type="match status" value="1"/>
</dbReference>
<evidence type="ECO:0000256" key="1">
    <source>
        <dbReference type="ARBA" id="ARBA00006547"/>
    </source>
</evidence>
<evidence type="ECO:0000313" key="3">
    <source>
        <dbReference type="EMBL" id="GGE08279.1"/>
    </source>
</evidence>
<dbReference type="GO" id="GO:0016407">
    <property type="term" value="F:acetyltransferase activity"/>
    <property type="evidence" value="ECO:0007669"/>
    <property type="project" value="InterPro"/>
</dbReference>
<dbReference type="InterPro" id="IPR038765">
    <property type="entry name" value="Papain-like_cys_pep_sf"/>
</dbReference>
<keyword evidence="4" id="KW-1185">Reference proteome</keyword>
<protein>
    <submittedName>
        <fullName evidence="3">Acetyltransferase</fullName>
    </submittedName>
</protein>
<dbReference type="PRINTS" id="PR01543">
    <property type="entry name" value="ANATRNSFRASE"/>
</dbReference>
<comment type="caution">
    <text evidence="3">The sequence shown here is derived from an EMBL/GenBank/DDBJ whole genome shotgun (WGS) entry which is preliminary data.</text>
</comment>
<dbReference type="InterPro" id="IPR001447">
    <property type="entry name" value="Arylamine_N-AcTrfase"/>
</dbReference>
<dbReference type="Proteomes" id="UP000625210">
    <property type="component" value="Unassembled WGS sequence"/>
</dbReference>
<dbReference type="InterPro" id="IPR053710">
    <property type="entry name" value="Arylamine_NAT_domain_sf"/>
</dbReference>
<dbReference type="Pfam" id="PF00797">
    <property type="entry name" value="Acetyltransf_2"/>
    <property type="match status" value="1"/>
</dbReference>
<name>A0A8J2YCI0_9BACL</name>
<accession>A0A8J2YCI0</accession>
<reference evidence="3" key="1">
    <citation type="journal article" date="2014" name="Int. J. Syst. Evol. Microbiol.">
        <title>Complete genome sequence of Corynebacterium casei LMG S-19264T (=DSM 44701T), isolated from a smear-ripened cheese.</title>
        <authorList>
            <consortium name="US DOE Joint Genome Institute (JGI-PGF)"/>
            <person name="Walter F."/>
            <person name="Albersmeier A."/>
            <person name="Kalinowski J."/>
            <person name="Ruckert C."/>
        </authorList>
    </citation>
    <scope>NUCLEOTIDE SEQUENCE</scope>
    <source>
        <strain evidence="3">CGMCC 1.15179</strain>
    </source>
</reference>
<sequence length="257" mass="29589">MDVKTYLSRIGMTEIRKPTLSFLAELQHQHLCHVPFENLDILQGVEIRLIPEELYGKVVQRQRGGFCYELNYLFSRLLQALGYSVSLISARVRKSDGTFGPEFDHMALIVRLQEEHYLVDVGFGDSCRRPLPLTGKKCADVSGTYRIKPRTGDYALEKRKGKRWIPKYLFTTTPRRLADFDMMCSHQQSSLTSVFTKKLICTIATPEGRISVSDKHLTITKNGKQKKVPFSSRKEREQAIRRYFGKHFGNTSIHTIE</sequence>
<organism evidence="3 4">
    <name type="scientific">Marinithermofilum abyssi</name>
    <dbReference type="NCBI Taxonomy" id="1571185"/>
    <lineage>
        <taxon>Bacteria</taxon>
        <taxon>Bacillati</taxon>
        <taxon>Bacillota</taxon>
        <taxon>Bacilli</taxon>
        <taxon>Bacillales</taxon>
        <taxon>Thermoactinomycetaceae</taxon>
        <taxon>Marinithermofilum</taxon>
    </lineage>
</organism>
<dbReference type="EMBL" id="BMHQ01000002">
    <property type="protein sequence ID" value="GGE08279.1"/>
    <property type="molecule type" value="Genomic_DNA"/>
</dbReference>
<comment type="similarity">
    <text evidence="1 2">Belongs to the arylamine N-acetyltransferase family.</text>
</comment>
<dbReference type="AlphaFoldDB" id="A0A8J2YCI0"/>
<evidence type="ECO:0000313" key="4">
    <source>
        <dbReference type="Proteomes" id="UP000625210"/>
    </source>
</evidence>
<proteinExistence type="inferred from homology"/>
<dbReference type="PANTHER" id="PTHR11786:SF0">
    <property type="entry name" value="ARYLAMINE N-ACETYLTRANSFERASE 4-RELATED"/>
    <property type="match status" value="1"/>
</dbReference>
<evidence type="ECO:0000256" key="2">
    <source>
        <dbReference type="RuleBase" id="RU003452"/>
    </source>
</evidence>
<gene>
    <name evidence="3" type="ORF">GCM10011571_06910</name>
</gene>